<protein>
    <submittedName>
        <fullName evidence="1">Uncharacterized protein</fullName>
    </submittedName>
</protein>
<dbReference type="Proteomes" id="UP000224460">
    <property type="component" value="Unassembled WGS sequence"/>
</dbReference>
<dbReference type="EMBL" id="PEDL01000004">
    <property type="protein sequence ID" value="PHV71362.1"/>
    <property type="molecule type" value="Genomic_DNA"/>
</dbReference>
<reference evidence="1" key="1">
    <citation type="submission" date="2017-10" db="EMBL/GenBank/DDBJ databases">
        <title>Genome sequence of cellulolytic Lachnospiraceae bacterium XHS1971 isolated from hotspring sediment.</title>
        <authorList>
            <person name="Vasudevan G."/>
            <person name="Joshi A.J."/>
            <person name="Hivarkar S."/>
            <person name="Lanjekar V.B."/>
            <person name="Dhakephalkar P.K."/>
            <person name="Dagar S."/>
        </authorList>
    </citation>
    <scope>NUCLEOTIDE SEQUENCE</scope>
    <source>
        <strain evidence="1">XHS1971</strain>
    </source>
</reference>
<keyword evidence="2" id="KW-1185">Reference proteome</keyword>
<gene>
    <name evidence="1" type="ORF">CS063_06630</name>
</gene>
<proteinExistence type="predicted"/>
<accession>A0AC61DFM1</accession>
<evidence type="ECO:0000313" key="1">
    <source>
        <dbReference type="EMBL" id="PHV71362.1"/>
    </source>
</evidence>
<comment type="caution">
    <text evidence="1">The sequence shown here is derived from an EMBL/GenBank/DDBJ whole genome shotgun (WGS) entry which is preliminary data.</text>
</comment>
<organism evidence="1 2">
    <name type="scientific">Sporanaerobium hydrogeniformans</name>
    <dbReference type="NCBI Taxonomy" id="3072179"/>
    <lineage>
        <taxon>Bacteria</taxon>
        <taxon>Bacillati</taxon>
        <taxon>Bacillota</taxon>
        <taxon>Clostridia</taxon>
        <taxon>Lachnospirales</taxon>
        <taxon>Lachnospiraceae</taxon>
        <taxon>Sporanaerobium</taxon>
    </lineage>
</organism>
<evidence type="ECO:0000313" key="2">
    <source>
        <dbReference type="Proteomes" id="UP000224460"/>
    </source>
</evidence>
<sequence length="739" mass="80336">MASNTIRFSGMASGLDTENMVKAMVARYQTKVDNKKKEQTLLEWKKDAYKAMNTKFYSFYTKQASSSRLQSTFLKKELTSSDTSKVSVKTSGSAPEGTHTINEVSQLAKSATIETHSIGKVLTDAIKGENVTGTTKLSEIGLEKNITIKISDGLKTAELEVNKDWSLEDLSDAIDIVAQRDGLNIRTSFDQDNKKFEILSTTGNAQNISISALDSNDNEALGKIGLKTKKITGTTKLSELGITSEYTLGISVGSKEVDLMIKPDMTLAEFAAEMRQAAPNASVSFDEAAGALFISTKKTGTSQEIGIRVKNGDSGMSSVLSKLGIGNKTNNVKLSDTTLDISTALSTLGVIDGDKLELNDGMRSFNIVLKGENTIKDILDMVNTQIPNVDASWDGKNFIFMNTNMGVNQPVSMKITDASGLDKGLLTTGTVSVSSSISAQGSNAHYKYNGVDMQSESNSATVNGMELTFNGTTNEAVTITSTANTDEAFKFIKEFVEAYNSLIAEANEKRNADSAGKLKPLTSEEKESMNESDIEAWEKKIKDSLLRRDDTLTDTLYEMRNALASVVEGGSIKTLSTIGITTSSVLKEYGKLEIDEDKLKAALAEDIEGVASLFAGGRSAQSVYLEANQDKTAADYEALSAEEKAVWKNKVKGVGERLYEALGKHYTGIQDVKSATVMFNDLLMDKELKDIKSEYDVLVDRLNAKEDYYYKKMAAMEKMMNQLNNQSNYLGMLSSGGNK</sequence>
<name>A0AC61DFM1_9FIRM</name>